<evidence type="ECO:0000256" key="9">
    <source>
        <dbReference type="RuleBase" id="RU003814"/>
    </source>
</evidence>
<dbReference type="Pfam" id="PF01008">
    <property type="entry name" value="IF-2B"/>
    <property type="match status" value="1"/>
</dbReference>
<reference evidence="12 13" key="1">
    <citation type="submission" date="2019-11" db="EMBL/GenBank/DDBJ databases">
        <title>Venturia inaequalis Genome Resource.</title>
        <authorList>
            <person name="Lichtner F.J."/>
        </authorList>
    </citation>
    <scope>NUCLEOTIDE SEQUENCE [LARGE SCALE GENOMIC DNA]</scope>
    <source>
        <strain evidence="12">Bline_iso_100314</strain>
    </source>
</reference>
<evidence type="ECO:0000256" key="6">
    <source>
        <dbReference type="ARBA" id="ARBA00044147"/>
    </source>
</evidence>
<dbReference type="InterPro" id="IPR037171">
    <property type="entry name" value="NagB/RpiA_transferase-like"/>
</dbReference>
<dbReference type="EMBL" id="WNWQ01001327">
    <property type="protein sequence ID" value="KAE9961724.1"/>
    <property type="molecule type" value="Genomic_DNA"/>
</dbReference>
<feature type="compositionally biased region" description="Low complexity" evidence="10">
    <location>
        <begin position="99"/>
        <end position="108"/>
    </location>
</feature>
<evidence type="ECO:0000256" key="8">
    <source>
        <dbReference type="ARBA" id="ARBA00046432"/>
    </source>
</evidence>
<accession>A0A8H3U1Q0</accession>
<evidence type="ECO:0000313" key="13">
    <source>
        <dbReference type="Proteomes" id="UP000433883"/>
    </source>
</evidence>
<name>A0A8H3U1Q0_VENIN</name>
<dbReference type="InterPro" id="IPR042529">
    <property type="entry name" value="IF_2B-like_C"/>
</dbReference>
<dbReference type="GO" id="GO:0003743">
    <property type="term" value="F:translation initiation factor activity"/>
    <property type="evidence" value="ECO:0007669"/>
    <property type="project" value="UniProtKB-KW"/>
</dbReference>
<dbReference type="AlphaFoldDB" id="A0A8H3U1Q0"/>
<evidence type="ECO:0000256" key="1">
    <source>
        <dbReference type="ARBA" id="ARBA00004514"/>
    </source>
</evidence>
<keyword evidence="11" id="KW-0812">Transmembrane</keyword>
<evidence type="ECO:0000256" key="2">
    <source>
        <dbReference type="ARBA" id="ARBA00007251"/>
    </source>
</evidence>
<organism evidence="12 13">
    <name type="scientific">Venturia inaequalis</name>
    <name type="common">Apple scab fungus</name>
    <dbReference type="NCBI Taxonomy" id="5025"/>
    <lineage>
        <taxon>Eukaryota</taxon>
        <taxon>Fungi</taxon>
        <taxon>Dikarya</taxon>
        <taxon>Ascomycota</taxon>
        <taxon>Pezizomycotina</taxon>
        <taxon>Dothideomycetes</taxon>
        <taxon>Pleosporomycetidae</taxon>
        <taxon>Venturiales</taxon>
        <taxon>Venturiaceae</taxon>
        <taxon>Venturia</taxon>
    </lineage>
</organism>
<evidence type="ECO:0000256" key="7">
    <source>
        <dbReference type="ARBA" id="ARBA00044356"/>
    </source>
</evidence>
<evidence type="ECO:0000256" key="5">
    <source>
        <dbReference type="ARBA" id="ARBA00022917"/>
    </source>
</evidence>
<dbReference type="GO" id="GO:0005829">
    <property type="term" value="C:cytosol"/>
    <property type="evidence" value="ECO:0007669"/>
    <property type="project" value="UniProtKB-SubCell"/>
</dbReference>
<evidence type="ECO:0000256" key="4">
    <source>
        <dbReference type="ARBA" id="ARBA00022540"/>
    </source>
</evidence>
<keyword evidence="11" id="KW-1133">Transmembrane helix</keyword>
<dbReference type="Proteomes" id="UP000433883">
    <property type="component" value="Unassembled WGS sequence"/>
</dbReference>
<feature type="transmembrane region" description="Helical" evidence="11">
    <location>
        <begin position="583"/>
        <end position="604"/>
    </location>
</feature>
<proteinExistence type="inferred from homology"/>
<dbReference type="InterPro" id="IPR000649">
    <property type="entry name" value="IF-2B-related"/>
</dbReference>
<keyword evidence="4" id="KW-0396">Initiation factor</keyword>
<evidence type="ECO:0000256" key="11">
    <source>
        <dbReference type="SAM" id="Phobius"/>
    </source>
</evidence>
<feature type="compositionally biased region" description="Low complexity" evidence="10">
    <location>
        <begin position="64"/>
        <end position="75"/>
    </location>
</feature>
<feature type="compositionally biased region" description="Polar residues" evidence="10">
    <location>
        <begin position="78"/>
        <end position="87"/>
    </location>
</feature>
<comment type="caution">
    <text evidence="12">The sequence shown here is derived from an EMBL/GenBank/DDBJ whole genome shotgun (WGS) entry which is preliminary data.</text>
</comment>
<dbReference type="PANTHER" id="PTHR10233">
    <property type="entry name" value="TRANSLATION INITIATION FACTOR EIF-2B"/>
    <property type="match status" value="1"/>
</dbReference>
<protein>
    <recommendedName>
        <fullName evidence="6">Translation initiation factor eIF2B subunit delta</fullName>
    </recommendedName>
    <alternativeName>
        <fullName evidence="7">eIF2B GDP-GTP exchange factor subunit delta</fullName>
    </alternativeName>
</protein>
<gene>
    <name evidence="12" type="ORF">BLS_001460</name>
</gene>
<comment type="subcellular location">
    <subcellularLocation>
        <location evidence="1">Cytoplasm</location>
        <location evidence="1">Cytosol</location>
    </subcellularLocation>
</comment>
<dbReference type="PANTHER" id="PTHR10233:SF14">
    <property type="entry name" value="TRANSLATION INITIATION FACTOR EIF-2B SUBUNIT DELTA"/>
    <property type="match status" value="1"/>
</dbReference>
<evidence type="ECO:0000256" key="3">
    <source>
        <dbReference type="ARBA" id="ARBA00022490"/>
    </source>
</evidence>
<comment type="similarity">
    <text evidence="2 9">Belongs to the eIF-2B alpha/beta/delta subunits family.</text>
</comment>
<sequence>MDNTTSPEETKPPTMDGASEPATQANGAPKPPPKAAPPEEKKLSGKELKAQKQAEKAARRAEKQTAPPTAAAGPSTPVPSQKGSQKQPSKGPPTPGKAPAPAGTGSTPQAVLTVRNRRGSTSAPAVKPVVAAPKPKVKQVGLFGHLYGHPRRYGIEGASKDVHPSVLALGLQMSNYEICGSTARCVAMLLVFKSVIQSYTTPTGHALARHFIPHCLSPQIEYLKSCRTISVSMGNAIRILKDAIANVDPSTSDEEAKSDLCACIDTFLRERITAADELIAKTAANKINEGDVIITFAKSSLVLKSLLRAKRLGKSFRVIVLDSKPLFEGKRMAEDLAAADIPVQYSLISAAAHAVGDATKVFVGAHAMMANGRLYSRVGTAIVAMLAHDKDIPVIVCCESYKFTERVALDSIVANEIAPPEELLSDRDESDEQRDGTLMKWKETPGLQILNILHDVTPAEYIKMVITEFGSLPPSSVPATLRFMEESGSAYNLVGYEPGRTVGACRSPLTSGQTITFLASSSAGIVTTSRAINSSTSINAVIISGWNVATATPISSTSSTFNSMENTSSAAPGGLSSGAKTGIGIGATLGVIGILALIGALFLLKRRQKDIQYDRMRIYPQQADSSYVHEMSGQQALVEMLQEPAELSSVTAKK</sequence>
<evidence type="ECO:0000256" key="10">
    <source>
        <dbReference type="SAM" id="MobiDB-lite"/>
    </source>
</evidence>
<feature type="region of interest" description="Disordered" evidence="10">
    <location>
        <begin position="1"/>
        <end position="108"/>
    </location>
</feature>
<keyword evidence="11" id="KW-0472">Membrane</keyword>
<dbReference type="SUPFAM" id="SSF100950">
    <property type="entry name" value="NagB/RpiA/CoA transferase-like"/>
    <property type="match status" value="1"/>
</dbReference>
<comment type="subunit">
    <text evidence="8">Component of the translation initiation factor 2B (eIF2B) complex which is a heterodecamer of two sets of five different subunits: alpha, beta, gamma, delta and epsilon. Subunits alpha, beta and delta comprise a regulatory subcomplex and subunits epsilon and gamma comprise a catalytic subcomplex. Within the complex, the hexameric regulatory complex resides at the center, with the two heterodimeric catalytic subcomplexes bound on opposite sides.</text>
</comment>
<feature type="compositionally biased region" description="Basic and acidic residues" evidence="10">
    <location>
        <begin position="37"/>
        <end position="63"/>
    </location>
</feature>
<keyword evidence="5" id="KW-0648">Protein biosynthesis</keyword>
<evidence type="ECO:0000313" key="12">
    <source>
        <dbReference type="EMBL" id="KAE9961724.1"/>
    </source>
</evidence>
<keyword evidence="3" id="KW-0963">Cytoplasm</keyword>
<dbReference type="Gene3D" id="3.40.50.10470">
    <property type="entry name" value="Translation initiation factor eif-2b, domain 2"/>
    <property type="match status" value="1"/>
</dbReference>